<gene>
    <name evidence="8" type="ORF">FHU33_4120</name>
</gene>
<proteinExistence type="inferred from homology"/>
<dbReference type="InterPro" id="IPR051794">
    <property type="entry name" value="PG_Endopeptidase_C40"/>
</dbReference>
<evidence type="ECO:0000313" key="8">
    <source>
        <dbReference type="EMBL" id="TQN37468.1"/>
    </source>
</evidence>
<evidence type="ECO:0000313" key="9">
    <source>
        <dbReference type="Proteomes" id="UP000319865"/>
    </source>
</evidence>
<comment type="caution">
    <text evidence="8">The sequence shown here is derived from an EMBL/GenBank/DDBJ whole genome shotgun (WGS) entry which is preliminary data.</text>
</comment>
<dbReference type="Pfam" id="PF02557">
    <property type="entry name" value="VanY"/>
    <property type="match status" value="1"/>
</dbReference>
<dbReference type="GO" id="GO:0006508">
    <property type="term" value="P:proteolysis"/>
    <property type="evidence" value="ECO:0007669"/>
    <property type="project" value="UniProtKB-KW"/>
</dbReference>
<dbReference type="CDD" id="cd14814">
    <property type="entry name" value="Peptidase_M15"/>
    <property type="match status" value="1"/>
</dbReference>
<sequence>MPASRTSPRPGGPARPVPSAREAQALREALALRSALAAGQPLTPAQAAALRTATGAAVRTAPGAARTTGRSPARRPAAARSTTQRPTTQRPTTQRPATRPARRKPTRSPDRTGASWSVRLRVVALGTLLMPVVATLVLPGTDGTGPGEGPSDTMALALTAQSSLLQDAGHYRQLEQEVAQRRTELQQARQTEQAALEQVQAQQQTIGATAAERYRATPQQRHPLLGLSVRDGDATAGALLGQAVADGADLALAGDIVRAERATVSLAVAGSRVAQARSAVAAARARADAVLATVRSAVGDLTPEITSALAGLGVVPVAGPQQARNEQAVARWQHYLAQVSGAGIELPTAAQIADPTNLPGGLSPALDASGQPIPGVVWAIVGSSPVTVLPAETVAAVSSALSQLGKPYVPGASGPDTYDCGGFTSASWLLAGYAVPAPPQDQWATGAAVPLADVQVGDLVYAPGGQDVGIYLGDGEVIAASAGTYQVSVRPMTAGSSATRVTLPAPAQANAPLPVAEAGACGAALPPPGERTAAWGGWSNGQIPGDALCRLGVHRHALRCDAAASYGQLDAAYAAAFGTRLCITDSYRSLGGQVSAFARKPKLAAVPGTSNHGWALAVDLCGGINVAGSAQWTWMTANAARFGFVQPAWASPGGEKPEPWHWEYGYIS</sequence>
<evidence type="ECO:0000259" key="7">
    <source>
        <dbReference type="PROSITE" id="PS51935"/>
    </source>
</evidence>
<name>A0A543P076_9ACTN</name>
<dbReference type="Gene3D" id="3.30.1380.10">
    <property type="match status" value="1"/>
</dbReference>
<dbReference type="PANTHER" id="PTHR47359:SF3">
    <property type="entry name" value="NLP_P60 DOMAIN-CONTAINING PROTEIN-RELATED"/>
    <property type="match status" value="1"/>
</dbReference>
<dbReference type="SUPFAM" id="SSF55166">
    <property type="entry name" value="Hedgehog/DD-peptidase"/>
    <property type="match status" value="1"/>
</dbReference>
<dbReference type="PROSITE" id="PS51935">
    <property type="entry name" value="NLPC_P60"/>
    <property type="match status" value="1"/>
</dbReference>
<reference evidence="8 9" key="1">
    <citation type="submission" date="2019-06" db="EMBL/GenBank/DDBJ databases">
        <title>Sequencing the genomes of 1000 actinobacteria strains.</title>
        <authorList>
            <person name="Klenk H.-P."/>
        </authorList>
    </citation>
    <scope>NUCLEOTIDE SEQUENCE [LARGE SCALE GENOMIC DNA]</scope>
    <source>
        <strain evidence="8 9">DSM 46837</strain>
    </source>
</reference>
<dbReference type="PANTHER" id="PTHR47359">
    <property type="entry name" value="PEPTIDOGLYCAN DL-ENDOPEPTIDASE CWLO"/>
    <property type="match status" value="1"/>
</dbReference>
<feature type="coiled-coil region" evidence="5">
    <location>
        <begin position="171"/>
        <end position="205"/>
    </location>
</feature>
<dbReference type="InterPro" id="IPR038765">
    <property type="entry name" value="Papain-like_cys_pep_sf"/>
</dbReference>
<organism evidence="8 9">
    <name type="scientific">Blastococcus colisei</name>
    <dbReference type="NCBI Taxonomy" id="1564162"/>
    <lineage>
        <taxon>Bacteria</taxon>
        <taxon>Bacillati</taxon>
        <taxon>Actinomycetota</taxon>
        <taxon>Actinomycetes</taxon>
        <taxon>Geodermatophilales</taxon>
        <taxon>Geodermatophilaceae</taxon>
        <taxon>Blastococcus</taxon>
    </lineage>
</organism>
<dbReference type="GO" id="GO:0004180">
    <property type="term" value="F:carboxypeptidase activity"/>
    <property type="evidence" value="ECO:0007669"/>
    <property type="project" value="UniProtKB-KW"/>
</dbReference>
<feature type="compositionally biased region" description="Low complexity" evidence="6">
    <location>
        <begin position="53"/>
        <end position="99"/>
    </location>
</feature>
<evidence type="ECO:0000256" key="4">
    <source>
        <dbReference type="ARBA" id="ARBA00022807"/>
    </source>
</evidence>
<dbReference type="SUPFAM" id="SSF54001">
    <property type="entry name" value="Cysteine proteinases"/>
    <property type="match status" value="1"/>
</dbReference>
<evidence type="ECO:0000256" key="6">
    <source>
        <dbReference type="SAM" id="MobiDB-lite"/>
    </source>
</evidence>
<keyword evidence="2" id="KW-0645">Protease</keyword>
<keyword evidence="4" id="KW-0788">Thiol protease</keyword>
<dbReference type="AlphaFoldDB" id="A0A543P076"/>
<dbReference type="Pfam" id="PF00877">
    <property type="entry name" value="NLPC_P60"/>
    <property type="match status" value="1"/>
</dbReference>
<feature type="region of interest" description="Disordered" evidence="6">
    <location>
        <begin position="53"/>
        <end position="113"/>
    </location>
</feature>
<keyword evidence="8" id="KW-0121">Carboxypeptidase</keyword>
<evidence type="ECO:0000256" key="3">
    <source>
        <dbReference type="ARBA" id="ARBA00022801"/>
    </source>
</evidence>
<accession>A0A543P076</accession>
<evidence type="ECO:0000256" key="1">
    <source>
        <dbReference type="ARBA" id="ARBA00007074"/>
    </source>
</evidence>
<dbReference type="RefSeq" id="WP_246064034.1">
    <property type="nucleotide sequence ID" value="NZ_VFQE01000002.1"/>
</dbReference>
<keyword evidence="9" id="KW-1185">Reference proteome</keyword>
<protein>
    <submittedName>
        <fullName evidence="8">D-alanyl-D-alanine carboxypeptidase-like protein</fullName>
    </submittedName>
</protein>
<dbReference type="GO" id="GO:0008234">
    <property type="term" value="F:cysteine-type peptidase activity"/>
    <property type="evidence" value="ECO:0007669"/>
    <property type="project" value="UniProtKB-KW"/>
</dbReference>
<dbReference type="Gene3D" id="3.90.1720.10">
    <property type="entry name" value="endopeptidase domain like (from Nostoc punctiforme)"/>
    <property type="match status" value="1"/>
</dbReference>
<dbReference type="InterPro" id="IPR003709">
    <property type="entry name" value="VanY-like_core_dom"/>
</dbReference>
<dbReference type="Proteomes" id="UP000319865">
    <property type="component" value="Unassembled WGS sequence"/>
</dbReference>
<dbReference type="EMBL" id="VFQE01000002">
    <property type="protein sequence ID" value="TQN37468.1"/>
    <property type="molecule type" value="Genomic_DNA"/>
</dbReference>
<keyword evidence="5" id="KW-0175">Coiled coil</keyword>
<evidence type="ECO:0000256" key="2">
    <source>
        <dbReference type="ARBA" id="ARBA00022670"/>
    </source>
</evidence>
<keyword evidence="3" id="KW-0378">Hydrolase</keyword>
<feature type="domain" description="NlpC/P60" evidence="7">
    <location>
        <begin position="390"/>
        <end position="509"/>
    </location>
</feature>
<dbReference type="InterPro" id="IPR000064">
    <property type="entry name" value="NLP_P60_dom"/>
</dbReference>
<comment type="similarity">
    <text evidence="1">Belongs to the peptidase C40 family.</text>
</comment>
<evidence type="ECO:0000256" key="5">
    <source>
        <dbReference type="SAM" id="Coils"/>
    </source>
</evidence>
<dbReference type="InterPro" id="IPR009045">
    <property type="entry name" value="Zn_M74/Hedgehog-like"/>
</dbReference>
<feature type="region of interest" description="Disordered" evidence="6">
    <location>
        <begin position="1"/>
        <end position="21"/>
    </location>
</feature>